<gene>
    <name evidence="1" type="ORF">SAMN04490355_105912</name>
</gene>
<dbReference type="Proteomes" id="UP000199520">
    <property type="component" value="Unassembled WGS sequence"/>
</dbReference>
<proteinExistence type="predicted"/>
<dbReference type="EMBL" id="FOTS01000059">
    <property type="protein sequence ID" value="SFM23836.1"/>
    <property type="molecule type" value="Genomic_DNA"/>
</dbReference>
<protein>
    <submittedName>
        <fullName evidence="1">Beta protein</fullName>
    </submittedName>
</protein>
<accession>A0A1I4P8B4</accession>
<dbReference type="InterPro" id="IPR025683">
    <property type="entry name" value="Protein_beta"/>
</dbReference>
<evidence type="ECO:0000313" key="1">
    <source>
        <dbReference type="EMBL" id="SFM23836.1"/>
    </source>
</evidence>
<dbReference type="RefSeq" id="WP_090942983.1">
    <property type="nucleotide sequence ID" value="NZ_FOTS01000059.1"/>
</dbReference>
<dbReference type="AlphaFoldDB" id="A0A1I4P8B4"/>
<sequence length="349" mass="40551">MYIPVMKNRTIEVSVLKILSNISVFDNNIVPMIEIIQEKTRSNMKKDFFEELEEILVQSGNYKIIVDIYKSTKLRSTTESIREYLTKVNRQEHFGVNELLRLKHLNNRVIPAISYLPDSYNITQLINDINTLRHNYPHLAFRFKAQEFDSVFDKLKDYIIADDFVILDIDAAPHTSPVFKRLYQTIAKFKENIKLKSIILNANRPDTLFNVHMVDKEPIAEIDNSLREMYNLPVMKKFDGFGDYACINASLPSTGGTISPAGIYYSYDNNFFIAFKGRQPLLSEFTDYIAPSIIQSPYWEEFDDTHHEKCPGCKDIYNITLGAKNGKNQGIWKSISMLHYIYTMHEKQP</sequence>
<dbReference type="Pfam" id="PF14350">
    <property type="entry name" value="Beta_protein"/>
    <property type="match status" value="1"/>
</dbReference>
<keyword evidence="2" id="KW-1185">Reference proteome</keyword>
<reference evidence="2" key="1">
    <citation type="submission" date="2016-10" db="EMBL/GenBank/DDBJ databases">
        <authorList>
            <person name="Varghese N."/>
            <person name="Submissions S."/>
        </authorList>
    </citation>
    <scope>NUCLEOTIDE SEQUENCE [LARGE SCALE GENOMIC DNA]</scope>
    <source>
        <strain evidence="2">DSM 13327</strain>
    </source>
</reference>
<evidence type="ECO:0000313" key="2">
    <source>
        <dbReference type="Proteomes" id="UP000199520"/>
    </source>
</evidence>
<dbReference type="OrthoDB" id="2960969at2"/>
<organism evidence="1 2">
    <name type="scientific">Pelosinus propionicus DSM 13327</name>
    <dbReference type="NCBI Taxonomy" id="1123291"/>
    <lineage>
        <taxon>Bacteria</taxon>
        <taxon>Bacillati</taxon>
        <taxon>Bacillota</taxon>
        <taxon>Negativicutes</taxon>
        <taxon>Selenomonadales</taxon>
        <taxon>Sporomusaceae</taxon>
        <taxon>Pelosinus</taxon>
    </lineage>
</organism>
<name>A0A1I4P8B4_9FIRM</name>